<reference evidence="2 3" key="1">
    <citation type="journal article" date="2013" name="BMC Genomics">
        <title>The genome and transcriptome of the pine saprophyte Ophiostoma piceae, and a comparison with the bark beetle-associated pine pathogen Grosmannia clavigera.</title>
        <authorList>
            <person name="Haridas S."/>
            <person name="Wang Y."/>
            <person name="Lim L."/>
            <person name="Massoumi Alamouti S."/>
            <person name="Jackman S."/>
            <person name="Docking R."/>
            <person name="Robertson G."/>
            <person name="Birol I."/>
            <person name="Bohlmann J."/>
            <person name="Breuil C."/>
        </authorList>
    </citation>
    <scope>NUCLEOTIDE SEQUENCE [LARGE SCALE GENOMIC DNA]</scope>
    <source>
        <strain evidence="2 3">UAMH 11346</strain>
    </source>
</reference>
<evidence type="ECO:0000256" key="1">
    <source>
        <dbReference type="SAM" id="MobiDB-lite"/>
    </source>
</evidence>
<dbReference type="HOGENOM" id="CLU_1993275_0_0_1"/>
<dbReference type="Proteomes" id="UP000016923">
    <property type="component" value="Unassembled WGS sequence"/>
</dbReference>
<gene>
    <name evidence="2" type="ORF">F503_04575</name>
</gene>
<dbReference type="EMBL" id="KE148148">
    <property type="protein sequence ID" value="EPE08988.1"/>
    <property type="molecule type" value="Genomic_DNA"/>
</dbReference>
<accession>S3CQW1</accession>
<name>S3CQW1_OPHP1</name>
<dbReference type="AlphaFoldDB" id="S3CQW1"/>
<evidence type="ECO:0000313" key="2">
    <source>
        <dbReference type="EMBL" id="EPE08988.1"/>
    </source>
</evidence>
<feature type="region of interest" description="Disordered" evidence="1">
    <location>
        <begin position="25"/>
        <end position="125"/>
    </location>
</feature>
<feature type="compositionally biased region" description="Polar residues" evidence="1">
    <location>
        <begin position="25"/>
        <end position="40"/>
    </location>
</feature>
<feature type="compositionally biased region" description="Basic residues" evidence="1">
    <location>
        <begin position="84"/>
        <end position="93"/>
    </location>
</feature>
<keyword evidence="3" id="KW-1185">Reference proteome</keyword>
<feature type="compositionally biased region" description="Polar residues" evidence="1">
    <location>
        <begin position="66"/>
        <end position="79"/>
    </location>
</feature>
<dbReference type="VEuPathDB" id="FungiDB:F503_04575"/>
<protein>
    <submittedName>
        <fullName evidence="2">Uncharacterized protein</fullName>
    </submittedName>
</protein>
<evidence type="ECO:0000313" key="3">
    <source>
        <dbReference type="Proteomes" id="UP000016923"/>
    </source>
</evidence>
<proteinExistence type="predicted"/>
<organism evidence="2 3">
    <name type="scientific">Ophiostoma piceae (strain UAMH 11346)</name>
    <name type="common">Sap stain fungus</name>
    <dbReference type="NCBI Taxonomy" id="1262450"/>
    <lineage>
        <taxon>Eukaryota</taxon>
        <taxon>Fungi</taxon>
        <taxon>Dikarya</taxon>
        <taxon>Ascomycota</taxon>
        <taxon>Pezizomycotina</taxon>
        <taxon>Sordariomycetes</taxon>
        <taxon>Sordariomycetidae</taxon>
        <taxon>Ophiostomatales</taxon>
        <taxon>Ophiostomataceae</taxon>
        <taxon>Ophiostoma</taxon>
    </lineage>
</organism>
<sequence length="125" mass="13053">MFTIPTTVTAAVATTNHTAIVVSRNDNYTYENENESTMGTSVGNSSSNNYSSSESSPAHTVGPAGAQTNTAPPSSSAKDSTPRSHYRHGRHRAAGMAEGTARGGTGQDNHQVTRPSPLRSVMMAT</sequence>
<feature type="compositionally biased region" description="Low complexity" evidence="1">
    <location>
        <begin position="41"/>
        <end position="56"/>
    </location>
</feature>